<accession>A0A830I0Y1</accession>
<feature type="compositionally biased region" description="Low complexity" evidence="1">
    <location>
        <begin position="371"/>
        <end position="387"/>
    </location>
</feature>
<dbReference type="GO" id="GO:0000470">
    <property type="term" value="P:maturation of LSU-rRNA"/>
    <property type="evidence" value="ECO:0007669"/>
    <property type="project" value="TreeGrafter"/>
</dbReference>
<organism evidence="3 4">
    <name type="scientific">Pycnococcus provasolii</name>
    <dbReference type="NCBI Taxonomy" id="41880"/>
    <lineage>
        <taxon>Eukaryota</taxon>
        <taxon>Viridiplantae</taxon>
        <taxon>Chlorophyta</taxon>
        <taxon>Pseudoscourfieldiophyceae</taxon>
        <taxon>Pseudoscourfieldiales</taxon>
        <taxon>Pycnococcaceae</taxon>
        <taxon>Pycnococcus</taxon>
    </lineage>
</organism>
<dbReference type="AlphaFoldDB" id="A0A830I0Y1"/>
<dbReference type="SUPFAM" id="SSF52954">
    <property type="entry name" value="Class II aaRS ABD-related"/>
    <property type="match status" value="1"/>
</dbReference>
<feature type="compositionally biased region" description="Low complexity" evidence="1">
    <location>
        <begin position="65"/>
        <end position="76"/>
    </location>
</feature>
<evidence type="ECO:0000256" key="1">
    <source>
        <dbReference type="SAM" id="MobiDB-lite"/>
    </source>
</evidence>
<keyword evidence="4" id="KW-1185">Reference proteome</keyword>
<dbReference type="Gene3D" id="3.40.50.10480">
    <property type="entry name" value="Probable brix-domain ribosomal biogenesis protein"/>
    <property type="match status" value="1"/>
</dbReference>
<feature type="domain" description="Brix" evidence="2">
    <location>
        <begin position="163"/>
        <end position="357"/>
    </location>
</feature>
<feature type="region of interest" description="Disordered" evidence="1">
    <location>
        <begin position="370"/>
        <end position="435"/>
    </location>
</feature>
<feature type="region of interest" description="Disordered" evidence="1">
    <location>
        <begin position="1"/>
        <end position="133"/>
    </location>
</feature>
<dbReference type="PANTHER" id="PTHR22734:SF3">
    <property type="entry name" value="RIBOSOME PRODUCTION FACTOR 1"/>
    <property type="match status" value="1"/>
</dbReference>
<evidence type="ECO:0000259" key="2">
    <source>
        <dbReference type="PROSITE" id="PS50833"/>
    </source>
</evidence>
<dbReference type="Pfam" id="PF04427">
    <property type="entry name" value="Brix"/>
    <property type="match status" value="1"/>
</dbReference>
<dbReference type="GO" id="GO:0005730">
    <property type="term" value="C:nucleolus"/>
    <property type="evidence" value="ECO:0007669"/>
    <property type="project" value="TreeGrafter"/>
</dbReference>
<dbReference type="OrthoDB" id="10253204at2759"/>
<dbReference type="GO" id="GO:0042134">
    <property type="term" value="F:rRNA primary transcript binding"/>
    <property type="evidence" value="ECO:0007669"/>
    <property type="project" value="InterPro"/>
</dbReference>
<dbReference type="PANTHER" id="PTHR22734">
    <property type="entry name" value="U3 SMALL NUCLEOLAR RIBONUCLEOPROTEIN PROTEIN IMP4"/>
    <property type="match status" value="1"/>
</dbReference>
<dbReference type="GO" id="GO:0000460">
    <property type="term" value="P:maturation of 5.8S rRNA"/>
    <property type="evidence" value="ECO:0007669"/>
    <property type="project" value="TreeGrafter"/>
</dbReference>
<dbReference type="InterPro" id="IPR044281">
    <property type="entry name" value="IMP4/RPF1"/>
</dbReference>
<evidence type="ECO:0000313" key="3">
    <source>
        <dbReference type="EMBL" id="GHP10709.1"/>
    </source>
</evidence>
<feature type="compositionally biased region" description="Basic residues" evidence="1">
    <location>
        <begin position="44"/>
        <end position="62"/>
    </location>
</feature>
<reference evidence="3" key="1">
    <citation type="submission" date="2020-10" db="EMBL/GenBank/DDBJ databases">
        <title>Unveiling of a novel bifunctional photoreceptor, Dualchrome1, isolated from a cosmopolitan green alga.</title>
        <authorList>
            <person name="Suzuki S."/>
            <person name="Kawachi M."/>
        </authorList>
    </citation>
    <scope>NUCLEOTIDE SEQUENCE</scope>
    <source>
        <strain evidence="3">NIES 2893</strain>
    </source>
</reference>
<dbReference type="Proteomes" id="UP000660262">
    <property type="component" value="Unassembled WGS sequence"/>
</dbReference>
<evidence type="ECO:0000313" key="4">
    <source>
        <dbReference type="Proteomes" id="UP000660262"/>
    </source>
</evidence>
<name>A0A830I0Y1_9CHLO</name>
<sequence length="459" mass="50742">MAKGSSLPSLSSDPSSPDYAGPSVGDITSKIKNRLKRSEVYHNLIRKNAAKKRKLRKQKKKLQKSEGSSSSSQSDGSQEDDDDDDSSSRPPKRPKKQMQKTIENTRIFDAHGAGVPRPVGGGGDGDGDDDALQQQQQYPGDATTAAAPISDEFDEFYSGAVEPRVLITTGYKPSKVTFAFVADLLKTLPSAYFYKRLAKPLTKVYKLAVEKGYTAVLVIGEDRKHITSMSVSNLPRGPTAVFRVSNVKLVKDIKGHGRATGHRPEVILNNFKTTMGQRMGRLLGSLFNNDPQFVGRRAVTFHNQRDFIFFRHHRYIFETKNNPSGDERVQKNVRARLQELGPRFTLRLDKVRKGPPGLAGEELEQFLREQASAGGESSAAGAGAEAGTETDAPDSEKGKEVEAAPPKRTRKHPTKLSEIRAMARNKPKRPLEYEEAMTRRALKAEAGQVQGVRRRKFVL</sequence>
<dbReference type="EMBL" id="BNJQ01000030">
    <property type="protein sequence ID" value="GHP10709.1"/>
    <property type="molecule type" value="Genomic_DNA"/>
</dbReference>
<dbReference type="SMART" id="SM00879">
    <property type="entry name" value="Brix"/>
    <property type="match status" value="1"/>
</dbReference>
<protein>
    <recommendedName>
        <fullName evidence="2">Brix domain-containing protein</fullName>
    </recommendedName>
</protein>
<comment type="caution">
    <text evidence="3">The sequence shown here is derived from an EMBL/GenBank/DDBJ whole genome shotgun (WGS) entry which is preliminary data.</text>
</comment>
<feature type="compositionally biased region" description="Low complexity" evidence="1">
    <location>
        <begin position="1"/>
        <end position="18"/>
    </location>
</feature>
<dbReference type="InterPro" id="IPR007109">
    <property type="entry name" value="Brix"/>
</dbReference>
<dbReference type="GO" id="GO:0030687">
    <property type="term" value="C:preribosome, large subunit precursor"/>
    <property type="evidence" value="ECO:0007669"/>
    <property type="project" value="TreeGrafter"/>
</dbReference>
<gene>
    <name evidence="3" type="ORF">PPROV_000944000</name>
</gene>
<dbReference type="PROSITE" id="PS50833">
    <property type="entry name" value="BRIX"/>
    <property type="match status" value="1"/>
</dbReference>
<proteinExistence type="predicted"/>